<organism evidence="1">
    <name type="scientific">Solanum lycopersicum</name>
    <name type="common">Tomato</name>
    <name type="synonym">Lycopersicon esculentum</name>
    <dbReference type="NCBI Taxonomy" id="4081"/>
    <lineage>
        <taxon>Eukaryota</taxon>
        <taxon>Viridiplantae</taxon>
        <taxon>Streptophyta</taxon>
        <taxon>Embryophyta</taxon>
        <taxon>Tracheophyta</taxon>
        <taxon>Spermatophyta</taxon>
        <taxon>Magnoliopsida</taxon>
        <taxon>eudicotyledons</taxon>
        <taxon>Gunneridae</taxon>
        <taxon>Pentapetalae</taxon>
        <taxon>asterids</taxon>
        <taxon>lamiids</taxon>
        <taxon>Solanales</taxon>
        <taxon>Solanaceae</taxon>
        <taxon>Solanoideae</taxon>
        <taxon>Solaneae</taxon>
        <taxon>Solanum</taxon>
        <taxon>Solanum subgen. Lycopersicon</taxon>
    </lineage>
</organism>
<dbReference type="PaxDb" id="4081-Solyc04g047800.1.1"/>
<dbReference type="AlphaFoldDB" id="A0A3Q7GV58"/>
<protein>
    <submittedName>
        <fullName evidence="1">Uncharacterized protein</fullName>
    </submittedName>
</protein>
<dbReference type="Gramene" id="Solyc04g047800.1.1">
    <property type="protein sequence ID" value="Solyc04g047800.1.1.1"/>
    <property type="gene ID" value="Solyc04g047800.1"/>
</dbReference>
<evidence type="ECO:0000313" key="1">
    <source>
        <dbReference type="EnsemblPlants" id="Solyc04g047800.1.1.1"/>
    </source>
</evidence>
<name>A0A3Q7GV58_SOLLC</name>
<dbReference type="EnsemblPlants" id="Solyc04g047800.1.1">
    <property type="protein sequence ID" value="Solyc04g047800.1.1.1"/>
    <property type="gene ID" value="Solyc04g047800.1"/>
</dbReference>
<proteinExistence type="predicted"/>
<accession>A0A3Q7GV58</accession>
<dbReference type="InParanoid" id="A0A3Q7GV58"/>
<evidence type="ECO:0000313" key="2">
    <source>
        <dbReference type="Proteomes" id="UP000004994"/>
    </source>
</evidence>
<dbReference type="Proteomes" id="UP000004994">
    <property type="component" value="Chromosome 4"/>
</dbReference>
<reference evidence="1" key="1">
    <citation type="journal article" date="2012" name="Nature">
        <title>The tomato genome sequence provides insights into fleshy fruit evolution.</title>
        <authorList>
            <consortium name="Tomato Genome Consortium"/>
        </authorList>
    </citation>
    <scope>NUCLEOTIDE SEQUENCE [LARGE SCALE GENOMIC DNA]</scope>
    <source>
        <strain evidence="1">cv. Heinz 1706</strain>
    </source>
</reference>
<reference evidence="1" key="2">
    <citation type="submission" date="2019-01" db="UniProtKB">
        <authorList>
            <consortium name="EnsemblPlants"/>
        </authorList>
    </citation>
    <scope>IDENTIFICATION</scope>
    <source>
        <strain evidence="1">cv. Heinz 1706</strain>
    </source>
</reference>
<sequence>MSLSTFLEVLKKLYYLKWDSCEKMEDEVAELMKWINSWKGNRWVEMMLLMDNPILAKTFEIHEKVVPKSAHYFTISADGTCELTPVAREGERIYGSCWSQEKMGCQKNLQL</sequence>
<keyword evidence="2" id="KW-1185">Reference proteome</keyword>